<evidence type="ECO:0000313" key="2">
    <source>
        <dbReference type="EMBL" id="CDW22182.1"/>
    </source>
</evidence>
<feature type="region of interest" description="Disordered" evidence="1">
    <location>
        <begin position="1"/>
        <end position="30"/>
    </location>
</feature>
<evidence type="ECO:0000256" key="1">
    <source>
        <dbReference type="SAM" id="MobiDB-lite"/>
    </source>
</evidence>
<reference evidence="2" key="1">
    <citation type="submission" date="2014-05" db="EMBL/GenBank/DDBJ databases">
        <authorList>
            <person name="Chronopoulou M."/>
        </authorList>
    </citation>
    <scope>NUCLEOTIDE SEQUENCE</scope>
    <source>
        <tissue evidence="2">Whole organism</tissue>
    </source>
</reference>
<proteinExistence type="predicted"/>
<protein>
    <submittedName>
        <fullName evidence="2">Uncharacterized protein</fullName>
    </submittedName>
</protein>
<sequence length="42" mass="4616">MEASPGEVSRGHQCRISDAKDQDEISKPIPIDHMGKICHVSI</sequence>
<organism evidence="2">
    <name type="scientific">Lepeophtheirus salmonis</name>
    <name type="common">Salmon louse</name>
    <name type="synonym">Caligus salmonis</name>
    <dbReference type="NCBI Taxonomy" id="72036"/>
    <lineage>
        <taxon>Eukaryota</taxon>
        <taxon>Metazoa</taxon>
        <taxon>Ecdysozoa</taxon>
        <taxon>Arthropoda</taxon>
        <taxon>Crustacea</taxon>
        <taxon>Multicrustacea</taxon>
        <taxon>Hexanauplia</taxon>
        <taxon>Copepoda</taxon>
        <taxon>Siphonostomatoida</taxon>
        <taxon>Caligidae</taxon>
        <taxon>Lepeophtheirus</taxon>
    </lineage>
</organism>
<feature type="compositionally biased region" description="Basic and acidic residues" evidence="1">
    <location>
        <begin position="15"/>
        <end position="26"/>
    </location>
</feature>
<accession>A0A0K2T9D5</accession>
<dbReference type="AlphaFoldDB" id="A0A0K2T9D5"/>
<name>A0A0K2T9D5_LEPSM</name>
<dbReference type="EMBL" id="HACA01004821">
    <property type="protein sequence ID" value="CDW22182.1"/>
    <property type="molecule type" value="Transcribed_RNA"/>
</dbReference>